<evidence type="ECO:0000256" key="1">
    <source>
        <dbReference type="ARBA" id="ARBA00004123"/>
    </source>
</evidence>
<evidence type="ECO:0000313" key="8">
    <source>
        <dbReference type="EMBL" id="PHT35742.1"/>
    </source>
</evidence>
<keyword evidence="3" id="KW-0238">DNA-binding</keyword>
<dbReference type="EMBL" id="MLFT02000010">
    <property type="protein sequence ID" value="PHT35742.1"/>
    <property type="molecule type" value="Genomic_DNA"/>
</dbReference>
<name>A0A2G2VS03_CAPBA</name>
<dbReference type="InterPro" id="IPR005333">
    <property type="entry name" value="Transcription_factor_TCP"/>
</dbReference>
<feature type="domain" description="TCP" evidence="7">
    <location>
        <begin position="105"/>
        <end position="163"/>
    </location>
</feature>
<feature type="region of interest" description="Disordered" evidence="6">
    <location>
        <begin position="1"/>
        <end position="48"/>
    </location>
</feature>
<evidence type="ECO:0000256" key="6">
    <source>
        <dbReference type="SAM" id="MobiDB-lite"/>
    </source>
</evidence>
<keyword evidence="2" id="KW-0805">Transcription regulation</keyword>
<dbReference type="PANTHER" id="PTHR31072:SF132">
    <property type="entry name" value="TRANSCRIPTION FACTOR TCP17-LIKE"/>
    <property type="match status" value="1"/>
</dbReference>
<dbReference type="GO" id="GO:2000032">
    <property type="term" value="P:regulation of secondary shoot formation"/>
    <property type="evidence" value="ECO:0007669"/>
    <property type="project" value="TreeGrafter"/>
</dbReference>
<dbReference type="PROSITE" id="PS51369">
    <property type="entry name" value="TCP"/>
    <property type="match status" value="1"/>
</dbReference>
<dbReference type="Pfam" id="PF03634">
    <property type="entry name" value="TCP"/>
    <property type="match status" value="1"/>
</dbReference>
<dbReference type="GO" id="GO:0005634">
    <property type="term" value="C:nucleus"/>
    <property type="evidence" value="ECO:0007669"/>
    <property type="project" value="UniProtKB-SubCell"/>
</dbReference>
<feature type="compositionally biased region" description="Basic and acidic residues" evidence="6">
    <location>
        <begin position="9"/>
        <end position="26"/>
    </location>
</feature>
<dbReference type="InterPro" id="IPR017887">
    <property type="entry name" value="TF_TCP_subgr"/>
</dbReference>
<sequence length="960" mass="110297">MNHQLQVSNEKEHKSSSQEEEKKDESFQENAQEILQSDCQNQHLQQLPNYFTSPSATLVQKHQSNTQCPSHKEEVKKVLLKRKPKRAKQDVMEVHGSRIVRATGRKDRHSKVSTASGPKDRRVRLSPNTAIQFYDVQDRLGYDRPSKAIDWLIQESQRAINALEKTPFQVLSRKIDSSNKALNWRNVKSEDGQFALEQSWSADKKTELEELARHSSKLNYAMQYSADQFPKGSYKEQSSKICPADVKIQSLNDNQIGNLNLFSAEKDSKIQSFCELQTHSKGQFHSETKEQSANDAKLRSFCEFQNHQQGHFHSETEKQSPNDAKIQSFCELQTYQQGHFYSETEKQSPSDAKFQPFRELQTYQQGHFHSETKKQSPNDAKIQSFYEMQTYQQGHFHSETKEQSANDAKIRSFCEFRTHQQDHFHSETKSESTNDAKIQSFGELKTYQQGHFHSETEKQSPGDAKMESFSGLQTYQQGHFHSETKEQSVNDAKIQSFRELQTYQQGNFHSETEKQSPNDAKIQSFSELQTYQQGHFHSETEKQSPSEAKIQSFCELHTYQQGHLHLETKKQPPIDPKIQSFCEMQTYPQGHFHSETKNQSAILSNFFNFQSSHQNKSISFSGDHHQGFLPQNFPTVLGQNQMFNYQREALQSSSYINNIGFANDGLLGLCTAPIIQQEEEQQQGAEDNEYGEEESLKRYDPNGNSSSAEELVKTFSIDRYSIKMVYDLLKRRFIYENKDKMDEAWINYCGMLVCFDWKEFSIVTKLKCYRLSPSQVIPTLTQKKTSCTPKKGKGNSSDPDHLVSIVGPSFKNKNLIEALKDCKVKHDGVINAINALTASVKKMTSKMGVIPSKKISYIDTPLEIKVAKRRSKDTSKVSSIIKKIKIAILISLSCIDVQCAWAIGEQHKLKKVDVTATAKEHYIKVDNPLTTSKHEEKWSLSVWENKRITRLKASTSQMRL</sequence>
<dbReference type="PANTHER" id="PTHR31072">
    <property type="entry name" value="TRANSCRIPTION FACTOR TCP4-RELATED"/>
    <property type="match status" value="1"/>
</dbReference>
<evidence type="ECO:0000256" key="4">
    <source>
        <dbReference type="ARBA" id="ARBA00023163"/>
    </source>
</evidence>
<dbReference type="GO" id="GO:0003700">
    <property type="term" value="F:DNA-binding transcription factor activity"/>
    <property type="evidence" value="ECO:0007669"/>
    <property type="project" value="InterPro"/>
</dbReference>
<keyword evidence="5" id="KW-0539">Nucleus</keyword>
<dbReference type="GO" id="GO:0043565">
    <property type="term" value="F:sequence-specific DNA binding"/>
    <property type="evidence" value="ECO:0007669"/>
    <property type="project" value="TreeGrafter"/>
</dbReference>
<proteinExistence type="predicted"/>
<evidence type="ECO:0000256" key="5">
    <source>
        <dbReference type="ARBA" id="ARBA00023242"/>
    </source>
</evidence>
<reference evidence="8 9" key="1">
    <citation type="journal article" date="2017" name="Genome Biol.">
        <title>New reference genome sequences of hot pepper reveal the massive evolution of plant disease-resistance genes by retroduplication.</title>
        <authorList>
            <person name="Kim S."/>
            <person name="Park J."/>
            <person name="Yeom S.I."/>
            <person name="Kim Y.M."/>
            <person name="Seo E."/>
            <person name="Kim K.T."/>
            <person name="Kim M.S."/>
            <person name="Lee J.M."/>
            <person name="Cheong K."/>
            <person name="Shin H.S."/>
            <person name="Kim S.B."/>
            <person name="Han K."/>
            <person name="Lee J."/>
            <person name="Park M."/>
            <person name="Lee H.A."/>
            <person name="Lee H.Y."/>
            <person name="Lee Y."/>
            <person name="Oh S."/>
            <person name="Lee J.H."/>
            <person name="Choi E."/>
            <person name="Choi E."/>
            <person name="Lee S.E."/>
            <person name="Jeon J."/>
            <person name="Kim H."/>
            <person name="Choi G."/>
            <person name="Song H."/>
            <person name="Lee J."/>
            <person name="Lee S.C."/>
            <person name="Kwon J.K."/>
            <person name="Lee H.Y."/>
            <person name="Koo N."/>
            <person name="Hong Y."/>
            <person name="Kim R.W."/>
            <person name="Kang W.H."/>
            <person name="Huh J.H."/>
            <person name="Kang B.C."/>
            <person name="Yang T.J."/>
            <person name="Lee Y.H."/>
            <person name="Bennetzen J.L."/>
            <person name="Choi D."/>
        </authorList>
    </citation>
    <scope>NUCLEOTIDE SEQUENCE [LARGE SCALE GENOMIC DNA]</scope>
    <source>
        <strain evidence="9">cv. PBC81</strain>
    </source>
</reference>
<dbReference type="Proteomes" id="UP000224567">
    <property type="component" value="Unassembled WGS sequence"/>
</dbReference>
<keyword evidence="9" id="KW-1185">Reference proteome</keyword>
<protein>
    <recommendedName>
        <fullName evidence="7">TCP domain-containing protein</fullName>
    </recommendedName>
</protein>
<evidence type="ECO:0000256" key="2">
    <source>
        <dbReference type="ARBA" id="ARBA00023015"/>
    </source>
</evidence>
<feature type="region of interest" description="Disordered" evidence="6">
    <location>
        <begin position="680"/>
        <end position="707"/>
    </location>
</feature>
<evidence type="ECO:0000256" key="3">
    <source>
        <dbReference type="ARBA" id="ARBA00023125"/>
    </source>
</evidence>
<reference evidence="9" key="2">
    <citation type="journal article" date="2017" name="J. Anim. Genet.">
        <title>Multiple reference genome sequences of hot pepper reveal the massive evolution of plant disease resistance genes by retroduplication.</title>
        <authorList>
            <person name="Kim S."/>
            <person name="Park J."/>
            <person name="Yeom S.-I."/>
            <person name="Kim Y.-M."/>
            <person name="Seo E."/>
            <person name="Kim K.-T."/>
            <person name="Kim M.-S."/>
            <person name="Lee J.M."/>
            <person name="Cheong K."/>
            <person name="Shin H.-S."/>
            <person name="Kim S.-B."/>
            <person name="Han K."/>
            <person name="Lee J."/>
            <person name="Park M."/>
            <person name="Lee H.-A."/>
            <person name="Lee H.-Y."/>
            <person name="Lee Y."/>
            <person name="Oh S."/>
            <person name="Lee J.H."/>
            <person name="Choi E."/>
            <person name="Choi E."/>
            <person name="Lee S.E."/>
            <person name="Jeon J."/>
            <person name="Kim H."/>
            <person name="Choi G."/>
            <person name="Song H."/>
            <person name="Lee J."/>
            <person name="Lee S.-C."/>
            <person name="Kwon J.-K."/>
            <person name="Lee H.-Y."/>
            <person name="Koo N."/>
            <person name="Hong Y."/>
            <person name="Kim R.W."/>
            <person name="Kang W.-H."/>
            <person name="Huh J.H."/>
            <person name="Kang B.-C."/>
            <person name="Yang T.-J."/>
            <person name="Lee Y.-H."/>
            <person name="Bennetzen J.L."/>
            <person name="Choi D."/>
        </authorList>
    </citation>
    <scope>NUCLEOTIDE SEQUENCE [LARGE SCALE GENOMIC DNA]</scope>
    <source>
        <strain evidence="9">cv. PBC81</strain>
    </source>
</reference>
<dbReference type="OrthoDB" id="1289400at2759"/>
<comment type="caution">
    <text evidence="8">The sequence shown here is derived from an EMBL/GenBank/DDBJ whole genome shotgun (WGS) entry which is preliminary data.</text>
</comment>
<evidence type="ECO:0000259" key="7">
    <source>
        <dbReference type="PROSITE" id="PS51369"/>
    </source>
</evidence>
<feature type="region of interest" description="Disordered" evidence="6">
    <location>
        <begin position="103"/>
        <end position="122"/>
    </location>
</feature>
<keyword evidence="4" id="KW-0804">Transcription</keyword>
<evidence type="ECO:0000313" key="9">
    <source>
        <dbReference type="Proteomes" id="UP000224567"/>
    </source>
</evidence>
<feature type="compositionally biased region" description="Polar residues" evidence="6">
    <location>
        <begin position="30"/>
        <end position="48"/>
    </location>
</feature>
<gene>
    <name evidence="8" type="ORF">CQW23_23442</name>
</gene>
<accession>A0A2G2VS03</accession>
<feature type="compositionally biased region" description="Polar residues" evidence="6">
    <location>
        <begin position="55"/>
        <end position="69"/>
    </location>
</feature>
<dbReference type="AlphaFoldDB" id="A0A2G2VS03"/>
<comment type="subcellular location">
    <subcellularLocation>
        <location evidence="1">Nucleus</location>
    </subcellularLocation>
</comment>
<feature type="region of interest" description="Disordered" evidence="6">
    <location>
        <begin position="55"/>
        <end position="74"/>
    </location>
</feature>
<feature type="compositionally biased region" description="Acidic residues" evidence="6">
    <location>
        <begin position="680"/>
        <end position="693"/>
    </location>
</feature>
<organism evidence="8 9">
    <name type="scientific">Capsicum baccatum</name>
    <name type="common">Peruvian pepper</name>
    <dbReference type="NCBI Taxonomy" id="33114"/>
    <lineage>
        <taxon>Eukaryota</taxon>
        <taxon>Viridiplantae</taxon>
        <taxon>Streptophyta</taxon>
        <taxon>Embryophyta</taxon>
        <taxon>Tracheophyta</taxon>
        <taxon>Spermatophyta</taxon>
        <taxon>Magnoliopsida</taxon>
        <taxon>eudicotyledons</taxon>
        <taxon>Gunneridae</taxon>
        <taxon>Pentapetalae</taxon>
        <taxon>asterids</taxon>
        <taxon>lamiids</taxon>
        <taxon>Solanales</taxon>
        <taxon>Solanaceae</taxon>
        <taxon>Solanoideae</taxon>
        <taxon>Capsiceae</taxon>
        <taxon>Capsicum</taxon>
    </lineage>
</organism>